<dbReference type="Proteomes" id="UP000612055">
    <property type="component" value="Unassembled WGS sequence"/>
</dbReference>
<keyword evidence="4" id="KW-1185">Reference proteome</keyword>
<comment type="caution">
    <text evidence="3">The sequence shown here is derived from an EMBL/GenBank/DDBJ whole genome shotgun (WGS) entry which is preliminary data.</text>
</comment>
<reference evidence="3" key="1">
    <citation type="journal article" date="2020" name="bioRxiv">
        <title>Comparative genomics of Chlamydomonas.</title>
        <authorList>
            <person name="Craig R.J."/>
            <person name="Hasan A.R."/>
            <person name="Ness R.W."/>
            <person name="Keightley P.D."/>
        </authorList>
    </citation>
    <scope>NUCLEOTIDE SEQUENCE</scope>
    <source>
        <strain evidence="3">CCAP 11/70</strain>
    </source>
</reference>
<protein>
    <submittedName>
        <fullName evidence="3">Uncharacterized protein</fullName>
    </submittedName>
</protein>
<name>A0A835YM63_9CHLO</name>
<dbReference type="GO" id="GO:0016020">
    <property type="term" value="C:membrane"/>
    <property type="evidence" value="ECO:0007669"/>
    <property type="project" value="TreeGrafter"/>
</dbReference>
<proteinExistence type="predicted"/>
<dbReference type="GO" id="GO:0046513">
    <property type="term" value="P:ceramide biosynthetic process"/>
    <property type="evidence" value="ECO:0007669"/>
    <property type="project" value="TreeGrafter"/>
</dbReference>
<dbReference type="InterPro" id="IPR036770">
    <property type="entry name" value="Ankyrin_rpt-contain_sf"/>
</dbReference>
<feature type="region of interest" description="Disordered" evidence="1">
    <location>
        <begin position="666"/>
        <end position="703"/>
    </location>
</feature>
<evidence type="ECO:0000313" key="3">
    <source>
        <dbReference type="EMBL" id="KAG2501065.1"/>
    </source>
</evidence>
<evidence type="ECO:0000256" key="2">
    <source>
        <dbReference type="SAM" id="Phobius"/>
    </source>
</evidence>
<dbReference type="GO" id="GO:0071944">
    <property type="term" value="C:cell periphery"/>
    <property type="evidence" value="ECO:0007669"/>
    <property type="project" value="TreeGrafter"/>
</dbReference>
<keyword evidence="2" id="KW-0472">Membrane</keyword>
<dbReference type="GO" id="GO:0030149">
    <property type="term" value="P:sphingolipid catabolic process"/>
    <property type="evidence" value="ECO:0007669"/>
    <property type="project" value="TreeGrafter"/>
</dbReference>
<gene>
    <name evidence="3" type="ORF">HYH03_000884</name>
</gene>
<dbReference type="OrthoDB" id="536067at2759"/>
<feature type="compositionally biased region" description="Pro residues" evidence="1">
    <location>
        <begin position="686"/>
        <end position="699"/>
    </location>
</feature>
<evidence type="ECO:0000313" key="4">
    <source>
        <dbReference type="Proteomes" id="UP000612055"/>
    </source>
</evidence>
<evidence type="ECO:0000256" key="1">
    <source>
        <dbReference type="SAM" id="MobiDB-lite"/>
    </source>
</evidence>
<accession>A0A835YM63</accession>
<keyword evidence="2" id="KW-0812">Transmembrane</keyword>
<feature type="region of interest" description="Disordered" evidence="1">
    <location>
        <begin position="724"/>
        <end position="745"/>
    </location>
</feature>
<dbReference type="GO" id="GO:0004620">
    <property type="term" value="F:phospholipase activity"/>
    <property type="evidence" value="ECO:0007669"/>
    <property type="project" value="TreeGrafter"/>
</dbReference>
<dbReference type="Gene3D" id="1.25.40.20">
    <property type="entry name" value="Ankyrin repeat-containing domain"/>
    <property type="match status" value="1"/>
</dbReference>
<feature type="compositionally biased region" description="Low complexity" evidence="1">
    <location>
        <begin position="724"/>
        <end position="743"/>
    </location>
</feature>
<organism evidence="3 4">
    <name type="scientific">Edaphochlamys debaryana</name>
    <dbReference type="NCBI Taxonomy" id="47281"/>
    <lineage>
        <taxon>Eukaryota</taxon>
        <taxon>Viridiplantae</taxon>
        <taxon>Chlorophyta</taxon>
        <taxon>core chlorophytes</taxon>
        <taxon>Chlorophyceae</taxon>
        <taxon>CS clade</taxon>
        <taxon>Chlamydomonadales</taxon>
        <taxon>Chlamydomonadales incertae sedis</taxon>
        <taxon>Edaphochlamys</taxon>
    </lineage>
</organism>
<sequence length="1205" mass="125772">MDHLYSRHTVSGPDKEGCIDPSRVWLPELVARLASFLPPNEVACVLRLVNREAAERCQDRNIVEISQPSPRGVFAAQWSAPAAALSLALQQRRQLLVLTAGTGDFANLAVAAEAAGVALSFARRAAAKAGKLQACQWLCEQGPPQYHAAWRREVLEAAAEGGHKCLCEWALTPLSGAADGDTVWSNQAVSRAARGGHLEIVDWLLSVRPRSSQGLEWSRVLICAAAGCSLAAFQQLTTPDWRAKVDWIMTEGMCYPSDYDQYEDYNSLGDCLLHSAYRKIALVPGEAAAERYAWLTRGLGGAPKRYGALREAARAGNAAGVTYLLGLGVRSDLFIEDWEGTNLSLEVLKALRAAGCRLCPGRLAAAACRCGQLETLDWLEETFGNDVAGVKDRVLGFWAARSGDCGLLTELRGELDSGAWGLAVSGGCGRVLELLHEWGIPLPEEEGKLRNLWATAASNGDLRTLRVMRSLPGGGVPWGPDDGATFQRCIMGINGRGAPPEYLQELIAMGCPLGRLDGAISCAISCVAGWRGWRRRAVFQWLLQVQRGLQGQQGRGAGPGGVLRLAPRCALPQLTRALAALLISVALVAVAALCALLAALTPLFWNVFVVHALVHQAKRSREPVGMATPLHCCLLDARASTASLARSSSACGSGAELGSLDSAEAADWPCLDSPEGPSPADTSCPPQEPEPAEPQPNPSTPSNCAAYILASTAAVSVVEPNSTATPASAAAPSTAAGSSPNAAVPFSDQQTPSLCAAIAAAIHHHALATTPEGARDPLGLPIEPVPPPLCLQPGASAAFTPAPGARLLGGPAPGEPTHRPFVALRATVQQGTLALTYPDGTKLHIPAGRKVITLPLGAAKTATPAPRLPALAARAASLLSAEPCAFAVRDGALAAAGGQAAVFDCALPLLAWTVAEAPGRPDAIDLVLYTGWGEGGDLEQVLDAAMRPGDLGLGPDDDALQALLFPGGGPVVDWGAVFSCLLGSLQLLGAVEGADLVHTDAKLANMVQQAGRVKLIDPPGSARVASVPSLLAAGLPLDAALTWHRLQGVRAECFTPLLGPPEAFLRRGKALAEGLARDEPGCEAELRRAEAEAPGLFMLVALVLAGQHAELDLGLGGMSYFCIASHIYLWARSLLLALESCERRLARRAAAAGWGGVGPANEAALGCLRGLAAQCLAPLPSQRPTPAAVAEQLAARMEEMGLVCA</sequence>
<dbReference type="AlphaFoldDB" id="A0A835YM63"/>
<feature type="transmembrane region" description="Helical" evidence="2">
    <location>
        <begin position="577"/>
        <end position="610"/>
    </location>
</feature>
<keyword evidence="2" id="KW-1133">Transmembrane helix</keyword>
<dbReference type="EMBL" id="JAEHOE010000002">
    <property type="protein sequence ID" value="KAG2501065.1"/>
    <property type="molecule type" value="Genomic_DNA"/>
</dbReference>
<dbReference type="PANTHER" id="PTHR12393">
    <property type="entry name" value="SPHINGOMYELIN PHOSPHODIESTERASE RELATED"/>
    <property type="match status" value="1"/>
</dbReference>
<dbReference type="GO" id="GO:0005783">
    <property type="term" value="C:endoplasmic reticulum"/>
    <property type="evidence" value="ECO:0007669"/>
    <property type="project" value="TreeGrafter"/>
</dbReference>
<dbReference type="SUPFAM" id="SSF48403">
    <property type="entry name" value="Ankyrin repeat"/>
    <property type="match status" value="1"/>
</dbReference>
<dbReference type="PANTHER" id="PTHR12393:SF6">
    <property type="entry name" value="SPHINGOMYELIN PHOSPHODIESTERASE 2"/>
    <property type="match status" value="1"/>
</dbReference>